<reference evidence="5" key="2">
    <citation type="submission" date="2015-02" db="UniProtKB">
        <authorList>
            <consortium name="EnsemblMetazoa"/>
        </authorList>
    </citation>
    <scope>IDENTIFICATION</scope>
</reference>
<dbReference type="Pfam" id="PF08583">
    <property type="entry name" value="Cmc1"/>
    <property type="match status" value="1"/>
</dbReference>
<dbReference type="Proteomes" id="UP000014500">
    <property type="component" value="Unassembled WGS sequence"/>
</dbReference>
<feature type="region of interest" description="Disordered" evidence="4">
    <location>
        <begin position="1"/>
        <end position="36"/>
    </location>
</feature>
<evidence type="ECO:0000256" key="2">
    <source>
        <dbReference type="ARBA" id="ARBA00023157"/>
    </source>
</evidence>
<sequence length="135" mass="15456">MFGISRGTDSKSEHNAKGVLPDKYSAGPHGVGDPDDKTLRKVEIEILIPKKMREKSRAEKCPELVKAFGDCCLANGASMIVLCRKENAALKECLTKWYQNEEFKQICTEEYLRERSEYRRSGIKKSYRKKESTTF</sequence>
<dbReference type="InterPro" id="IPR013892">
    <property type="entry name" value="Cyt_c_biogenesis_Cmc1-like"/>
</dbReference>
<dbReference type="AlphaFoldDB" id="T1JIQ4"/>
<dbReference type="PROSITE" id="PS51808">
    <property type="entry name" value="CHCH"/>
    <property type="match status" value="1"/>
</dbReference>
<evidence type="ECO:0000256" key="1">
    <source>
        <dbReference type="ARBA" id="ARBA00007347"/>
    </source>
</evidence>
<comment type="similarity">
    <text evidence="1 3">Belongs to the CMC family.</text>
</comment>
<dbReference type="GO" id="GO:0005739">
    <property type="term" value="C:mitochondrion"/>
    <property type="evidence" value="ECO:0007669"/>
    <property type="project" value="UniProtKB-SubCell"/>
</dbReference>
<dbReference type="PANTHER" id="PTHR22977:SF5">
    <property type="entry name" value="COX ASSEMBLY MITOCHONDRIAL PROTEIN HOMOLOG"/>
    <property type="match status" value="1"/>
</dbReference>
<evidence type="ECO:0000313" key="5">
    <source>
        <dbReference type="EnsemblMetazoa" id="SMAR013735-PA"/>
    </source>
</evidence>
<comment type="subcellular location">
    <subcellularLocation>
        <location evidence="3">Mitochondrion</location>
    </subcellularLocation>
</comment>
<dbReference type="EnsemblMetazoa" id="SMAR015381-RA">
    <property type="protein sequence ID" value="SMAR015381-PA"/>
    <property type="gene ID" value="SMAR015381"/>
</dbReference>
<organism evidence="5 6">
    <name type="scientific">Strigamia maritima</name>
    <name type="common">European centipede</name>
    <name type="synonym">Geophilus maritimus</name>
    <dbReference type="NCBI Taxonomy" id="126957"/>
    <lineage>
        <taxon>Eukaryota</taxon>
        <taxon>Metazoa</taxon>
        <taxon>Ecdysozoa</taxon>
        <taxon>Arthropoda</taxon>
        <taxon>Myriapoda</taxon>
        <taxon>Chilopoda</taxon>
        <taxon>Pleurostigmophora</taxon>
        <taxon>Geophilomorpha</taxon>
        <taxon>Linotaeniidae</taxon>
        <taxon>Strigamia</taxon>
    </lineage>
</organism>
<evidence type="ECO:0000256" key="4">
    <source>
        <dbReference type="SAM" id="MobiDB-lite"/>
    </source>
</evidence>
<accession>T1JIQ4</accession>
<dbReference type="STRING" id="126957.T1JIQ4"/>
<dbReference type="EMBL" id="JH431265">
    <property type="status" value="NOT_ANNOTATED_CDS"/>
    <property type="molecule type" value="Genomic_DNA"/>
</dbReference>
<keyword evidence="6" id="KW-1185">Reference proteome</keyword>
<dbReference type="EMBL" id="JH432074">
    <property type="status" value="NOT_ANNOTATED_CDS"/>
    <property type="molecule type" value="Genomic_DNA"/>
</dbReference>
<keyword evidence="3" id="KW-0496">Mitochondrion</keyword>
<reference evidence="6" key="1">
    <citation type="submission" date="2011-05" db="EMBL/GenBank/DDBJ databases">
        <authorList>
            <person name="Richards S.R."/>
            <person name="Qu J."/>
            <person name="Jiang H."/>
            <person name="Jhangiani S.N."/>
            <person name="Agravi P."/>
            <person name="Goodspeed R."/>
            <person name="Gross S."/>
            <person name="Mandapat C."/>
            <person name="Jackson L."/>
            <person name="Mathew T."/>
            <person name="Pu L."/>
            <person name="Thornton R."/>
            <person name="Saada N."/>
            <person name="Wilczek-Boney K.B."/>
            <person name="Lee S."/>
            <person name="Kovar C."/>
            <person name="Wu Y."/>
            <person name="Scherer S.E."/>
            <person name="Worley K.C."/>
            <person name="Muzny D.M."/>
            <person name="Gibbs R."/>
        </authorList>
    </citation>
    <scope>NUCLEOTIDE SEQUENCE</scope>
    <source>
        <strain evidence="6">Brora</strain>
    </source>
</reference>
<evidence type="ECO:0000313" key="6">
    <source>
        <dbReference type="Proteomes" id="UP000014500"/>
    </source>
</evidence>
<evidence type="ECO:0000256" key="3">
    <source>
        <dbReference type="RuleBase" id="RU364104"/>
    </source>
</evidence>
<name>T1JIQ4_STRMM</name>
<dbReference type="PANTHER" id="PTHR22977">
    <property type="entry name" value="COX ASSEMBLY MITOCHONDRIAL PROTEIN"/>
    <property type="match status" value="1"/>
</dbReference>
<dbReference type="EnsemblMetazoa" id="SMAR013735-RA">
    <property type="protein sequence ID" value="SMAR013735-PA"/>
    <property type="gene ID" value="SMAR013735"/>
</dbReference>
<proteinExistence type="inferred from homology"/>
<keyword evidence="2" id="KW-1015">Disulfide bond</keyword>
<dbReference type="OMA" id="NIMPHYS"/>
<dbReference type="HOGENOM" id="CLU_142621_1_0_1"/>
<protein>
    <recommendedName>
        <fullName evidence="3">COX assembly mitochondrial protein</fullName>
    </recommendedName>
</protein>
<dbReference type="eggNOG" id="KOG4624">
    <property type="taxonomic scope" value="Eukaryota"/>
</dbReference>